<feature type="repeat" description="TPR" evidence="1">
    <location>
        <begin position="176"/>
        <end position="209"/>
    </location>
</feature>
<reference evidence="3" key="1">
    <citation type="submission" date="2021-01" db="EMBL/GenBank/DDBJ databases">
        <authorList>
            <consortium name="Genoscope - CEA"/>
            <person name="William W."/>
        </authorList>
    </citation>
    <scope>NUCLEOTIDE SEQUENCE</scope>
</reference>
<dbReference type="OMA" id="FEHETRE"/>
<proteinExistence type="predicted"/>
<evidence type="ECO:0000313" key="4">
    <source>
        <dbReference type="Proteomes" id="UP000683925"/>
    </source>
</evidence>
<organism evidence="3 4">
    <name type="scientific">Paramecium octaurelia</name>
    <dbReference type="NCBI Taxonomy" id="43137"/>
    <lineage>
        <taxon>Eukaryota</taxon>
        <taxon>Sar</taxon>
        <taxon>Alveolata</taxon>
        <taxon>Ciliophora</taxon>
        <taxon>Intramacronucleata</taxon>
        <taxon>Oligohymenophorea</taxon>
        <taxon>Peniculida</taxon>
        <taxon>Parameciidae</taxon>
        <taxon>Paramecium</taxon>
    </lineage>
</organism>
<keyword evidence="2" id="KW-0175">Coiled coil</keyword>
<dbReference type="PROSITE" id="PS50005">
    <property type="entry name" value="TPR"/>
    <property type="match status" value="1"/>
</dbReference>
<dbReference type="AlphaFoldDB" id="A0A8S1WUR6"/>
<dbReference type="InterPro" id="IPR019734">
    <property type="entry name" value="TPR_rpt"/>
</dbReference>
<dbReference type="SMART" id="SM00028">
    <property type="entry name" value="TPR"/>
    <property type="match status" value="1"/>
</dbReference>
<evidence type="ECO:0000256" key="1">
    <source>
        <dbReference type="PROSITE-ProRule" id="PRU00339"/>
    </source>
</evidence>
<evidence type="ECO:0000313" key="3">
    <source>
        <dbReference type="EMBL" id="CAD8193518.1"/>
    </source>
</evidence>
<evidence type="ECO:0000256" key="2">
    <source>
        <dbReference type="SAM" id="Coils"/>
    </source>
</evidence>
<protein>
    <submittedName>
        <fullName evidence="3">Uncharacterized protein</fullName>
    </submittedName>
</protein>
<sequence>MLQIKVSSALPQNPYFINQVEQFLVDSNTLIRNGYYRKCVMHLDGQYKKLLPIESPLLLRIKVLRRLCYCTLMYFKLKINKGEINQGKNQFTLWSRFLLYMRDFHDNISLLKIQYKKKFYTQELISIMIKALLFRSQYYQKNQMVARGLLYFHHLNGTIIEQTLIEKITFFLSLQGKYHLVAGNSYFQLQNYQAALKYYLRALDFYQRNLIIIYKEITLTSLEEIKITLNYYSKEIILSLFLIALVYEQLNDFLKYQETIKMMTWVDSNYQPEDSIGRLYFQQYVDNTRYLEYALEKAEISKVLKQALPEEEALKVPVEEDQLNYYNNMLYEFSEFPKIRRQYFYYDKAQLPYSNDIIESETYLERSKALKTNASVQMVYKQQTNENESTTICRSVLMKTKYSDNGLSTRFQTESEGFSQPMIHVQQSNRKHKKQLNKEDVTLQMYYGNAIEKSVKLQELENLAEQHNQDLVQQQIETITFDKTLKQSKQQIQFKKLFGCISLNKEPFEHETRESRKRQRKQQAKSINQLQQLLSIQLQIKTKTEQSQLLEQYNKQRKLNSQSSPNIFQKVHNMHRQTRTLKMEEKPVITNKEFSKDMGSNHKTQDEDQLIREININTKETIKQMMDEKESLIQSKPFSTRRSSQNTTTKSNFLFEKLIQKNDSLAHTTDQISNSKKLNSLKSLLEVSRNNPNQKRMTAILSTITPRSANKMGSHTILPLC</sequence>
<comment type="caution">
    <text evidence="3">The sequence shown here is derived from an EMBL/GenBank/DDBJ whole genome shotgun (WGS) entry which is preliminary data.</text>
</comment>
<keyword evidence="4" id="KW-1185">Reference proteome</keyword>
<dbReference type="OrthoDB" id="295180at2759"/>
<dbReference type="Proteomes" id="UP000683925">
    <property type="component" value="Unassembled WGS sequence"/>
</dbReference>
<accession>A0A8S1WUR6</accession>
<feature type="coiled-coil region" evidence="2">
    <location>
        <begin position="450"/>
        <end position="477"/>
    </location>
</feature>
<gene>
    <name evidence="3" type="ORF">POCTA_138.1.T1040186</name>
</gene>
<dbReference type="EMBL" id="CAJJDP010000104">
    <property type="protein sequence ID" value="CAD8193518.1"/>
    <property type="molecule type" value="Genomic_DNA"/>
</dbReference>
<name>A0A8S1WUR6_PAROT</name>
<keyword evidence="1" id="KW-0802">TPR repeat</keyword>